<keyword evidence="3" id="KW-1185">Reference proteome</keyword>
<feature type="compositionally biased region" description="Basic and acidic residues" evidence="1">
    <location>
        <begin position="18"/>
        <end position="29"/>
    </location>
</feature>
<dbReference type="EMBL" id="JAKELO010000002">
    <property type="protein sequence ID" value="MDE4908506.1"/>
    <property type="molecule type" value="Genomic_DNA"/>
</dbReference>
<gene>
    <name evidence="2" type="ORF">L0665_07790</name>
</gene>
<reference evidence="2" key="1">
    <citation type="submission" date="2022-01" db="EMBL/GenBank/DDBJ databases">
        <title>Draft genome of Methanogenium marinum DSM 15558.</title>
        <authorList>
            <person name="Chen S.-C."/>
            <person name="You Y.-T."/>
        </authorList>
    </citation>
    <scope>NUCLEOTIDE SEQUENCE</scope>
    <source>
        <strain evidence="2">DSM 15558</strain>
    </source>
</reference>
<name>A0A9Q4KTK0_9EURY</name>
<protein>
    <submittedName>
        <fullName evidence="2">Uncharacterized protein</fullName>
    </submittedName>
</protein>
<accession>A0A9Q4KTK0</accession>
<evidence type="ECO:0000313" key="3">
    <source>
        <dbReference type="Proteomes" id="UP001143747"/>
    </source>
</evidence>
<sequence length="69" mass="7600">MARERFIKSDLDEGLGVEGKRAHDTKASVDEVSASPLTSEGRPVPGERDQNSKEKAKKGKSFDRLSIKE</sequence>
<organism evidence="2 3">
    <name type="scientific">Methanogenium marinum</name>
    <dbReference type="NCBI Taxonomy" id="348610"/>
    <lineage>
        <taxon>Archaea</taxon>
        <taxon>Methanobacteriati</taxon>
        <taxon>Methanobacteriota</taxon>
        <taxon>Stenosarchaea group</taxon>
        <taxon>Methanomicrobia</taxon>
        <taxon>Methanomicrobiales</taxon>
        <taxon>Methanomicrobiaceae</taxon>
        <taxon>Methanogenium</taxon>
    </lineage>
</organism>
<comment type="caution">
    <text evidence="2">The sequence shown here is derived from an EMBL/GenBank/DDBJ whole genome shotgun (WGS) entry which is preliminary data.</text>
</comment>
<dbReference type="RefSeq" id="WP_274925133.1">
    <property type="nucleotide sequence ID" value="NZ_JAKELO010000002.1"/>
</dbReference>
<dbReference type="Proteomes" id="UP001143747">
    <property type="component" value="Unassembled WGS sequence"/>
</dbReference>
<feature type="compositionally biased region" description="Basic and acidic residues" evidence="1">
    <location>
        <begin position="1"/>
        <end position="11"/>
    </location>
</feature>
<feature type="region of interest" description="Disordered" evidence="1">
    <location>
        <begin position="1"/>
        <end position="69"/>
    </location>
</feature>
<proteinExistence type="predicted"/>
<evidence type="ECO:0000256" key="1">
    <source>
        <dbReference type="SAM" id="MobiDB-lite"/>
    </source>
</evidence>
<feature type="compositionally biased region" description="Basic and acidic residues" evidence="1">
    <location>
        <begin position="45"/>
        <end position="69"/>
    </location>
</feature>
<dbReference type="AlphaFoldDB" id="A0A9Q4KTK0"/>
<evidence type="ECO:0000313" key="2">
    <source>
        <dbReference type="EMBL" id="MDE4908506.1"/>
    </source>
</evidence>